<gene>
    <name evidence="1" type="ORF">CSCA_1045</name>
</gene>
<keyword evidence="2" id="KW-1185">Reference proteome</keyword>
<reference evidence="1 2" key="1">
    <citation type="journal article" date="2015" name="J. Biotechnol.">
        <title>Complete genome sequence of a malodorant-producing acetogen, Clostridium scatologenes ATCC 25775(T).</title>
        <authorList>
            <person name="Zhu Z."/>
            <person name="Guo T."/>
            <person name="Zheng H."/>
            <person name="Song T."/>
            <person name="Ouyang P."/>
            <person name="Xie J."/>
        </authorList>
    </citation>
    <scope>NUCLEOTIDE SEQUENCE [LARGE SCALE GENOMIC DNA]</scope>
    <source>
        <strain evidence="1 2">ATCC 25775</strain>
    </source>
</reference>
<name>A0A0E3JZD0_CLOSL</name>
<proteinExistence type="predicted"/>
<dbReference type="Proteomes" id="UP000033115">
    <property type="component" value="Chromosome"/>
</dbReference>
<sequence>MIKIMKFTKLNFNGINKKSSKNFMKRIATGSKVEKETKRDSYGHCGNYSTRVCLFCGKCWYNDHT</sequence>
<dbReference type="EMBL" id="CP009933">
    <property type="protein sequence ID" value="AKA68170.1"/>
    <property type="molecule type" value="Genomic_DNA"/>
</dbReference>
<evidence type="ECO:0000313" key="2">
    <source>
        <dbReference type="Proteomes" id="UP000033115"/>
    </source>
</evidence>
<organism evidence="1 2">
    <name type="scientific">Clostridium scatologenes</name>
    <dbReference type="NCBI Taxonomy" id="1548"/>
    <lineage>
        <taxon>Bacteria</taxon>
        <taxon>Bacillati</taxon>
        <taxon>Bacillota</taxon>
        <taxon>Clostridia</taxon>
        <taxon>Eubacteriales</taxon>
        <taxon>Clostridiaceae</taxon>
        <taxon>Clostridium</taxon>
    </lineage>
</organism>
<dbReference type="HOGENOM" id="CLU_3023827_0_0_9"/>
<dbReference type="AlphaFoldDB" id="A0A0E3JZD0"/>
<evidence type="ECO:0000313" key="1">
    <source>
        <dbReference type="EMBL" id="AKA68170.1"/>
    </source>
</evidence>
<dbReference type="KEGG" id="csq:CSCA_1045"/>
<accession>A0A0E3JZD0</accession>
<protein>
    <submittedName>
        <fullName evidence="1">Uncharacterized protein</fullName>
    </submittedName>
</protein>